<name>A0AAN7AK06_9PEZI</name>
<reference evidence="2" key="2">
    <citation type="submission" date="2023-05" db="EMBL/GenBank/DDBJ databases">
        <authorList>
            <consortium name="Lawrence Berkeley National Laboratory"/>
            <person name="Steindorff A."/>
            <person name="Hensen N."/>
            <person name="Bonometti L."/>
            <person name="Westerberg I."/>
            <person name="Brannstrom I.O."/>
            <person name="Guillou S."/>
            <person name="Cros-Aarteil S."/>
            <person name="Calhoun S."/>
            <person name="Haridas S."/>
            <person name="Kuo A."/>
            <person name="Mondo S."/>
            <person name="Pangilinan J."/>
            <person name="Riley R."/>
            <person name="Labutti K."/>
            <person name="Andreopoulos B."/>
            <person name="Lipzen A."/>
            <person name="Chen C."/>
            <person name="Yanf M."/>
            <person name="Daum C."/>
            <person name="Ng V."/>
            <person name="Clum A."/>
            <person name="Ohm R."/>
            <person name="Martin F."/>
            <person name="Silar P."/>
            <person name="Natvig D."/>
            <person name="Lalanne C."/>
            <person name="Gautier V."/>
            <person name="Ament-Velasquez S.L."/>
            <person name="Kruys A."/>
            <person name="Hutchinson M.I."/>
            <person name="Powell A.J."/>
            <person name="Barry K."/>
            <person name="Miller A.N."/>
            <person name="Grigoriev I.V."/>
            <person name="Debuchy R."/>
            <person name="Gladieux P."/>
            <person name="Thoren M.H."/>
            <person name="Johannesson H."/>
        </authorList>
    </citation>
    <scope>NUCLEOTIDE SEQUENCE</scope>
    <source>
        <strain evidence="2">PSN309</strain>
    </source>
</reference>
<evidence type="ECO:0000313" key="2">
    <source>
        <dbReference type="EMBL" id="KAK4188857.1"/>
    </source>
</evidence>
<keyword evidence="3" id="KW-1185">Reference proteome</keyword>
<accession>A0AAN7AK06</accession>
<proteinExistence type="predicted"/>
<organism evidence="2 3">
    <name type="scientific">Podospora australis</name>
    <dbReference type="NCBI Taxonomy" id="1536484"/>
    <lineage>
        <taxon>Eukaryota</taxon>
        <taxon>Fungi</taxon>
        <taxon>Dikarya</taxon>
        <taxon>Ascomycota</taxon>
        <taxon>Pezizomycotina</taxon>
        <taxon>Sordariomycetes</taxon>
        <taxon>Sordariomycetidae</taxon>
        <taxon>Sordariales</taxon>
        <taxon>Podosporaceae</taxon>
        <taxon>Podospora</taxon>
    </lineage>
</organism>
<gene>
    <name evidence="2" type="ORF">QBC35DRAFT_179154</name>
</gene>
<reference evidence="2" key="1">
    <citation type="journal article" date="2023" name="Mol. Phylogenet. Evol.">
        <title>Genome-scale phylogeny and comparative genomics of the fungal order Sordariales.</title>
        <authorList>
            <person name="Hensen N."/>
            <person name="Bonometti L."/>
            <person name="Westerberg I."/>
            <person name="Brannstrom I.O."/>
            <person name="Guillou S."/>
            <person name="Cros-Aarteil S."/>
            <person name="Calhoun S."/>
            <person name="Haridas S."/>
            <person name="Kuo A."/>
            <person name="Mondo S."/>
            <person name="Pangilinan J."/>
            <person name="Riley R."/>
            <person name="LaButti K."/>
            <person name="Andreopoulos B."/>
            <person name="Lipzen A."/>
            <person name="Chen C."/>
            <person name="Yan M."/>
            <person name="Daum C."/>
            <person name="Ng V."/>
            <person name="Clum A."/>
            <person name="Steindorff A."/>
            <person name="Ohm R.A."/>
            <person name="Martin F."/>
            <person name="Silar P."/>
            <person name="Natvig D.O."/>
            <person name="Lalanne C."/>
            <person name="Gautier V."/>
            <person name="Ament-Velasquez S.L."/>
            <person name="Kruys A."/>
            <person name="Hutchinson M.I."/>
            <person name="Powell A.J."/>
            <person name="Barry K."/>
            <person name="Miller A.N."/>
            <person name="Grigoriev I.V."/>
            <person name="Debuchy R."/>
            <person name="Gladieux P."/>
            <person name="Hiltunen Thoren M."/>
            <person name="Johannesson H."/>
        </authorList>
    </citation>
    <scope>NUCLEOTIDE SEQUENCE</scope>
    <source>
        <strain evidence="2">PSN309</strain>
    </source>
</reference>
<comment type="caution">
    <text evidence="2">The sequence shown here is derived from an EMBL/GenBank/DDBJ whole genome shotgun (WGS) entry which is preliminary data.</text>
</comment>
<evidence type="ECO:0000313" key="3">
    <source>
        <dbReference type="Proteomes" id="UP001302126"/>
    </source>
</evidence>
<dbReference type="EMBL" id="MU864382">
    <property type="protein sequence ID" value="KAK4188857.1"/>
    <property type="molecule type" value="Genomic_DNA"/>
</dbReference>
<dbReference type="AlphaFoldDB" id="A0AAN7AK06"/>
<feature type="region of interest" description="Disordered" evidence="1">
    <location>
        <begin position="1"/>
        <end position="31"/>
    </location>
</feature>
<dbReference type="Proteomes" id="UP001302126">
    <property type="component" value="Unassembled WGS sequence"/>
</dbReference>
<protein>
    <submittedName>
        <fullName evidence="2">Uncharacterized protein</fullName>
    </submittedName>
</protein>
<sequence>MDSSRQTPAELPPTKFERTRKRSEFPSSAFGRSKCLQKDSQSKCLLLLLHHHHLPRPLGRLWKGKSDHAVNVAAENKSATRSCLAATVHVETRNLDASTKAVPHNRYKRYFRLPRTTYSPPCPALYQRPHSSHRRFPLQPLPFSSHHQPTSGAVPLRRKALTAVLLEKFIGTLNCFINTQSPTKPALCRPRFQWSYQFKPPAMTRTTATLSPYPPAVQ</sequence>
<evidence type="ECO:0000256" key="1">
    <source>
        <dbReference type="SAM" id="MobiDB-lite"/>
    </source>
</evidence>